<dbReference type="AlphaFoldDB" id="A0A845VI44"/>
<evidence type="ECO:0000256" key="2">
    <source>
        <dbReference type="ARBA" id="ARBA00022723"/>
    </source>
</evidence>
<evidence type="ECO:0000256" key="7">
    <source>
        <dbReference type="SAM" id="SignalP"/>
    </source>
</evidence>
<keyword evidence="1" id="KW-0540">Nuclease</keyword>
<keyword evidence="5" id="KW-1015">Disulfide bond</keyword>
<dbReference type="CDD" id="cd11010">
    <property type="entry name" value="S1-P1_nuclease"/>
    <property type="match status" value="1"/>
</dbReference>
<name>A0A845VI44_9GAMM</name>
<dbReference type="InterPro" id="IPR008947">
    <property type="entry name" value="PLipase_C/P1_nuclease_dom_sf"/>
</dbReference>
<dbReference type="SUPFAM" id="SSF48537">
    <property type="entry name" value="Phospholipase C/P1 nuclease"/>
    <property type="match status" value="1"/>
</dbReference>
<evidence type="ECO:0008006" key="10">
    <source>
        <dbReference type="Google" id="ProtNLM"/>
    </source>
</evidence>
<feature type="chain" id="PRO_5032899364" description="S1/P1 Nuclease" evidence="7">
    <location>
        <begin position="28"/>
        <end position="306"/>
    </location>
</feature>
<keyword evidence="2" id="KW-0479">Metal-binding</keyword>
<dbReference type="RefSeq" id="WP_164212236.1">
    <property type="nucleotide sequence ID" value="NZ_JAAGSC010000044.1"/>
</dbReference>
<evidence type="ECO:0000313" key="8">
    <source>
        <dbReference type="EMBL" id="NDY96849.1"/>
    </source>
</evidence>
<evidence type="ECO:0000313" key="9">
    <source>
        <dbReference type="Proteomes" id="UP000484885"/>
    </source>
</evidence>
<keyword evidence="9" id="KW-1185">Reference proteome</keyword>
<sequence>MNPLKLSSVALAAVLVLALCLPAPALAWSRFAHEATGHLAEGDLSPVARAAVLELLDGQGLAAVGSWADEVRPDRPETAPLHYVNGPVDVLVPSQADFDLPQGTVYSAVLGYAEILADTAQPRIQRVEALKFLIHFLADLHQPLHSGFAEDRGANNVPVLYQGEVINLHRYWDNQIFAAVQTDFDSREFAAVLRARHGDHERRAWAASSPRDWVIGARKLIFGGLYPRPRRDALKEVPAAEIPPGVEAPVGVLDERYRAIWQPVAERQIARAGARLAAALNHIFESGQSPFAPPPIPFPPAPSPSG</sequence>
<dbReference type="GO" id="GO:0006308">
    <property type="term" value="P:DNA catabolic process"/>
    <property type="evidence" value="ECO:0007669"/>
    <property type="project" value="InterPro"/>
</dbReference>
<feature type="signal peptide" evidence="7">
    <location>
        <begin position="1"/>
        <end position="27"/>
    </location>
</feature>
<gene>
    <name evidence="8" type="ORF">G3I74_14035</name>
</gene>
<protein>
    <recommendedName>
        <fullName evidence="10">S1/P1 Nuclease</fullName>
    </recommendedName>
</protein>
<dbReference type="GO" id="GO:0003676">
    <property type="term" value="F:nucleic acid binding"/>
    <property type="evidence" value="ECO:0007669"/>
    <property type="project" value="InterPro"/>
</dbReference>
<evidence type="ECO:0000256" key="6">
    <source>
        <dbReference type="ARBA" id="ARBA00023180"/>
    </source>
</evidence>
<dbReference type="Proteomes" id="UP000484885">
    <property type="component" value="Unassembled WGS sequence"/>
</dbReference>
<keyword evidence="4" id="KW-0378">Hydrolase</keyword>
<dbReference type="PANTHER" id="PTHR33146:SF26">
    <property type="entry name" value="ENDONUCLEASE 4"/>
    <property type="match status" value="1"/>
</dbReference>
<dbReference type="GO" id="GO:0046872">
    <property type="term" value="F:metal ion binding"/>
    <property type="evidence" value="ECO:0007669"/>
    <property type="project" value="UniProtKB-KW"/>
</dbReference>
<organism evidence="8 9">
    <name type="scientific">Wenzhouxiangella limi</name>
    <dbReference type="NCBI Taxonomy" id="2707351"/>
    <lineage>
        <taxon>Bacteria</taxon>
        <taxon>Pseudomonadati</taxon>
        <taxon>Pseudomonadota</taxon>
        <taxon>Gammaproteobacteria</taxon>
        <taxon>Chromatiales</taxon>
        <taxon>Wenzhouxiangellaceae</taxon>
        <taxon>Wenzhouxiangella</taxon>
    </lineage>
</organism>
<evidence type="ECO:0000256" key="3">
    <source>
        <dbReference type="ARBA" id="ARBA00022759"/>
    </source>
</evidence>
<dbReference type="InterPro" id="IPR003154">
    <property type="entry name" value="S1/P1nuclease"/>
</dbReference>
<dbReference type="Pfam" id="PF02265">
    <property type="entry name" value="S1-P1_nuclease"/>
    <property type="match status" value="1"/>
</dbReference>
<dbReference type="Gene3D" id="1.10.575.10">
    <property type="entry name" value="P1 Nuclease"/>
    <property type="match status" value="1"/>
</dbReference>
<proteinExistence type="predicted"/>
<dbReference type="PANTHER" id="PTHR33146">
    <property type="entry name" value="ENDONUCLEASE 4"/>
    <property type="match status" value="1"/>
</dbReference>
<keyword evidence="3" id="KW-0255">Endonuclease</keyword>
<reference evidence="8 9" key="1">
    <citation type="submission" date="2020-02" db="EMBL/GenBank/DDBJ databases">
        <authorList>
            <person name="Zhang X.-Y."/>
        </authorList>
    </citation>
    <scope>NUCLEOTIDE SEQUENCE [LARGE SCALE GENOMIC DNA]</scope>
    <source>
        <strain evidence="8 9">C33</strain>
    </source>
</reference>
<evidence type="ECO:0000256" key="5">
    <source>
        <dbReference type="ARBA" id="ARBA00023157"/>
    </source>
</evidence>
<evidence type="ECO:0000256" key="1">
    <source>
        <dbReference type="ARBA" id="ARBA00022722"/>
    </source>
</evidence>
<dbReference type="GO" id="GO:0016788">
    <property type="term" value="F:hydrolase activity, acting on ester bonds"/>
    <property type="evidence" value="ECO:0007669"/>
    <property type="project" value="InterPro"/>
</dbReference>
<dbReference type="GO" id="GO:0004519">
    <property type="term" value="F:endonuclease activity"/>
    <property type="evidence" value="ECO:0007669"/>
    <property type="project" value="UniProtKB-KW"/>
</dbReference>
<comment type="caution">
    <text evidence="8">The sequence shown here is derived from an EMBL/GenBank/DDBJ whole genome shotgun (WGS) entry which is preliminary data.</text>
</comment>
<accession>A0A845VI44</accession>
<evidence type="ECO:0000256" key="4">
    <source>
        <dbReference type="ARBA" id="ARBA00022801"/>
    </source>
</evidence>
<dbReference type="EMBL" id="JAAGSC010000044">
    <property type="protein sequence ID" value="NDY96849.1"/>
    <property type="molecule type" value="Genomic_DNA"/>
</dbReference>
<keyword evidence="7" id="KW-0732">Signal</keyword>
<keyword evidence="6" id="KW-0325">Glycoprotein</keyword>